<protein>
    <submittedName>
        <fullName evidence="5">DNA-binding HxlR family transcriptional regulator</fullName>
    </submittedName>
</protein>
<sequence>MTEFLCGLDAAVAVVGGKWKPLVLWALSVQPRRTGELRRELAGVSEKVLIQQLRELERDGVVRRVVHDQVPPKVVYSLTDDGAELERALRPLGDWGEERIVEINSARQGA</sequence>
<evidence type="ECO:0000256" key="1">
    <source>
        <dbReference type="ARBA" id="ARBA00023015"/>
    </source>
</evidence>
<dbReference type="InterPro" id="IPR036388">
    <property type="entry name" value="WH-like_DNA-bd_sf"/>
</dbReference>
<dbReference type="Proteomes" id="UP000757540">
    <property type="component" value="Unassembled WGS sequence"/>
</dbReference>
<dbReference type="PANTHER" id="PTHR33204">
    <property type="entry name" value="TRANSCRIPTIONAL REGULATOR, MARR FAMILY"/>
    <property type="match status" value="1"/>
</dbReference>
<dbReference type="RefSeq" id="WP_171783516.1">
    <property type="nucleotide sequence ID" value="NZ_BAAAML010000014.1"/>
</dbReference>
<evidence type="ECO:0000256" key="3">
    <source>
        <dbReference type="ARBA" id="ARBA00023163"/>
    </source>
</evidence>
<dbReference type="GO" id="GO:0003677">
    <property type="term" value="F:DNA binding"/>
    <property type="evidence" value="ECO:0007669"/>
    <property type="project" value="UniProtKB-KW"/>
</dbReference>
<dbReference type="Gene3D" id="1.10.10.10">
    <property type="entry name" value="Winged helix-like DNA-binding domain superfamily/Winged helix DNA-binding domain"/>
    <property type="match status" value="1"/>
</dbReference>
<name>A0ABX2A6R2_9MICO</name>
<keyword evidence="3" id="KW-0804">Transcription</keyword>
<dbReference type="EMBL" id="JABEZU010000002">
    <property type="protein sequence ID" value="NOV97291.1"/>
    <property type="molecule type" value="Genomic_DNA"/>
</dbReference>
<dbReference type="SUPFAM" id="SSF46785">
    <property type="entry name" value="Winged helix' DNA-binding domain"/>
    <property type="match status" value="1"/>
</dbReference>
<keyword evidence="1" id="KW-0805">Transcription regulation</keyword>
<organism evidence="5 6">
    <name type="scientific">Isoptericola halotolerans</name>
    <dbReference type="NCBI Taxonomy" id="300560"/>
    <lineage>
        <taxon>Bacteria</taxon>
        <taxon>Bacillati</taxon>
        <taxon>Actinomycetota</taxon>
        <taxon>Actinomycetes</taxon>
        <taxon>Micrococcales</taxon>
        <taxon>Promicromonosporaceae</taxon>
        <taxon>Isoptericola</taxon>
    </lineage>
</organism>
<proteinExistence type="predicted"/>
<dbReference type="PANTHER" id="PTHR33204:SF29">
    <property type="entry name" value="TRANSCRIPTIONAL REGULATOR"/>
    <property type="match status" value="1"/>
</dbReference>
<accession>A0ABX2A6R2</accession>
<comment type="caution">
    <text evidence="5">The sequence shown here is derived from an EMBL/GenBank/DDBJ whole genome shotgun (WGS) entry which is preliminary data.</text>
</comment>
<keyword evidence="6" id="KW-1185">Reference proteome</keyword>
<feature type="domain" description="HTH hxlR-type" evidence="4">
    <location>
        <begin position="6"/>
        <end position="104"/>
    </location>
</feature>
<reference evidence="5 6" key="1">
    <citation type="submission" date="2020-05" db="EMBL/GenBank/DDBJ databases">
        <title>Genomic Encyclopedia of Type Strains, Phase III (KMG-III): the genomes of soil and plant-associated and newly described type strains.</title>
        <authorList>
            <person name="Whitman W."/>
        </authorList>
    </citation>
    <scope>NUCLEOTIDE SEQUENCE [LARGE SCALE GENOMIC DNA]</scope>
    <source>
        <strain evidence="5 6">KCTC 19046</strain>
    </source>
</reference>
<evidence type="ECO:0000256" key="2">
    <source>
        <dbReference type="ARBA" id="ARBA00023125"/>
    </source>
</evidence>
<evidence type="ECO:0000259" key="4">
    <source>
        <dbReference type="PROSITE" id="PS51118"/>
    </source>
</evidence>
<keyword evidence="2 5" id="KW-0238">DNA-binding</keyword>
<dbReference type="Pfam" id="PF01638">
    <property type="entry name" value="HxlR"/>
    <property type="match status" value="1"/>
</dbReference>
<dbReference type="InterPro" id="IPR036390">
    <property type="entry name" value="WH_DNA-bd_sf"/>
</dbReference>
<evidence type="ECO:0000313" key="5">
    <source>
        <dbReference type="EMBL" id="NOV97291.1"/>
    </source>
</evidence>
<dbReference type="PROSITE" id="PS51118">
    <property type="entry name" value="HTH_HXLR"/>
    <property type="match status" value="1"/>
</dbReference>
<dbReference type="InterPro" id="IPR002577">
    <property type="entry name" value="HTH_HxlR"/>
</dbReference>
<evidence type="ECO:0000313" key="6">
    <source>
        <dbReference type="Proteomes" id="UP000757540"/>
    </source>
</evidence>
<gene>
    <name evidence="5" type="ORF">HDG69_001866</name>
</gene>